<protein>
    <recommendedName>
        <fullName evidence="2">VanZ-like domain-containing protein</fullName>
    </recommendedName>
</protein>
<feature type="domain" description="VanZ-like" evidence="2">
    <location>
        <begin position="49"/>
        <end position="188"/>
    </location>
</feature>
<keyword evidence="1" id="KW-0472">Membrane</keyword>
<dbReference type="KEGG" id="lxl:KDY119_00699"/>
<dbReference type="PANTHER" id="PTHR36834:SF1">
    <property type="entry name" value="INTEGRAL MEMBRANE PROTEIN"/>
    <property type="match status" value="1"/>
</dbReference>
<keyword evidence="1" id="KW-1133">Transmembrane helix</keyword>
<feature type="transmembrane region" description="Helical" evidence="1">
    <location>
        <begin position="6"/>
        <end position="29"/>
    </location>
</feature>
<name>A0A5P9Q9W2_9MICO</name>
<feature type="transmembrane region" description="Helical" evidence="1">
    <location>
        <begin position="108"/>
        <end position="126"/>
    </location>
</feature>
<evidence type="ECO:0000259" key="2">
    <source>
        <dbReference type="Pfam" id="PF04892"/>
    </source>
</evidence>
<dbReference type="InterPro" id="IPR053150">
    <property type="entry name" value="Teicoplanin_resist-assoc"/>
</dbReference>
<dbReference type="PANTHER" id="PTHR36834">
    <property type="entry name" value="MEMBRANE PROTEIN-RELATED"/>
    <property type="match status" value="1"/>
</dbReference>
<feature type="transmembrane region" description="Helical" evidence="1">
    <location>
        <begin position="215"/>
        <end position="236"/>
    </location>
</feature>
<dbReference type="AlphaFoldDB" id="A0A5P9Q9W2"/>
<feature type="transmembrane region" description="Helical" evidence="1">
    <location>
        <begin position="138"/>
        <end position="160"/>
    </location>
</feature>
<dbReference type="Pfam" id="PF04892">
    <property type="entry name" value="VanZ"/>
    <property type="match status" value="1"/>
</dbReference>
<dbReference type="EMBL" id="CP045529">
    <property type="protein sequence ID" value="QFU97205.1"/>
    <property type="molecule type" value="Genomic_DNA"/>
</dbReference>
<feature type="transmembrane region" description="Helical" evidence="1">
    <location>
        <begin position="41"/>
        <end position="61"/>
    </location>
</feature>
<proteinExistence type="predicted"/>
<dbReference type="InterPro" id="IPR006976">
    <property type="entry name" value="VanZ-like"/>
</dbReference>
<gene>
    <name evidence="3" type="ORF">KDY119_00699</name>
</gene>
<organism evidence="3 4">
    <name type="scientific">Luteimicrobium xylanilyticum</name>
    <dbReference type="NCBI Taxonomy" id="1133546"/>
    <lineage>
        <taxon>Bacteria</taxon>
        <taxon>Bacillati</taxon>
        <taxon>Actinomycetota</taxon>
        <taxon>Actinomycetes</taxon>
        <taxon>Micrococcales</taxon>
        <taxon>Luteimicrobium</taxon>
    </lineage>
</organism>
<evidence type="ECO:0000313" key="4">
    <source>
        <dbReference type="Proteomes" id="UP000326702"/>
    </source>
</evidence>
<dbReference type="RefSeq" id="WP_153021934.1">
    <property type="nucleotide sequence ID" value="NZ_BAABIH010000001.1"/>
</dbReference>
<sequence>MSTWTWPASVGVVGGVLLFGLLLVPILLFQVRRYGALNARRLVGAAAVAVYGVALVAYTLLPLPTGDLAAWCAAHGYDGAQLRPFQFVRDIRHDTAGEPFTTALRSPAVLQVVLNVALFVPWGVIARRFLGWRLLPTVLSAFGASLLIETTQYTGIFGLIPCSYRVGDVDDLLTNTLGGLLGALAAPVLLRWMPQAHDLAAHRGEPRPVTVWRRWLGMALDAVAFVGLGFVLDVGYRLVLVAAGKPVPTGEGGVDWVLGNVVPLVVVFVWPALVGSGASWGQRAVWLEPGLGTRPRRLLRATVPGGLWGLCAALASMPASWGAPDVADAARAAEVALAVAAVVAVPFTRGRRGLSGVVSGAVVRDVRGRAPAGGQIDRPSPSSTP</sequence>
<reference evidence="3 4" key="1">
    <citation type="submission" date="2019-10" db="EMBL/GenBank/DDBJ databases">
        <title>Genome sequence of Luteimicrobium xylanilyticum HY-24.</title>
        <authorList>
            <person name="Kim D.Y."/>
            <person name="Park H.-Y."/>
        </authorList>
    </citation>
    <scope>NUCLEOTIDE SEQUENCE [LARGE SCALE GENOMIC DNA]</scope>
    <source>
        <strain evidence="3 4">HY-24</strain>
    </source>
</reference>
<evidence type="ECO:0000256" key="1">
    <source>
        <dbReference type="SAM" id="Phobius"/>
    </source>
</evidence>
<dbReference type="Proteomes" id="UP000326702">
    <property type="component" value="Chromosome"/>
</dbReference>
<feature type="transmembrane region" description="Helical" evidence="1">
    <location>
        <begin position="256"/>
        <end position="278"/>
    </location>
</feature>
<feature type="transmembrane region" description="Helical" evidence="1">
    <location>
        <begin position="172"/>
        <end position="194"/>
    </location>
</feature>
<keyword evidence="1" id="KW-0812">Transmembrane</keyword>
<keyword evidence="4" id="KW-1185">Reference proteome</keyword>
<accession>A0A5P9Q9W2</accession>
<dbReference type="OrthoDB" id="4822551at2"/>
<evidence type="ECO:0000313" key="3">
    <source>
        <dbReference type="EMBL" id="QFU97205.1"/>
    </source>
</evidence>